<dbReference type="PROSITE" id="PS00108">
    <property type="entry name" value="PROTEIN_KINASE_ST"/>
    <property type="match status" value="1"/>
</dbReference>
<dbReference type="InterPro" id="IPR011009">
    <property type="entry name" value="Kinase-like_dom_sf"/>
</dbReference>
<dbReference type="Pfam" id="PF13855">
    <property type="entry name" value="LRR_8"/>
    <property type="match status" value="1"/>
</dbReference>
<evidence type="ECO:0000256" key="19">
    <source>
        <dbReference type="PROSITE-ProRule" id="PRU10141"/>
    </source>
</evidence>
<keyword evidence="11" id="KW-0418">Kinase</keyword>
<dbReference type="InterPro" id="IPR055414">
    <property type="entry name" value="LRR_R13L4/SHOC2-like"/>
</dbReference>
<dbReference type="Gene3D" id="1.10.510.10">
    <property type="entry name" value="Transferase(Phosphotransferase) domain 1"/>
    <property type="match status" value="1"/>
</dbReference>
<dbReference type="InterPro" id="IPR008271">
    <property type="entry name" value="Ser/Thr_kinase_AS"/>
</dbReference>
<comment type="subcellular location">
    <subcellularLocation>
        <location evidence="1">Cell membrane</location>
    </subcellularLocation>
    <subcellularLocation>
        <location evidence="2">Membrane</location>
        <topology evidence="2">Single-pass type I membrane protein</topology>
    </subcellularLocation>
</comment>
<keyword evidence="12 19" id="KW-0067">ATP-binding</keyword>
<dbReference type="Gene3D" id="3.80.10.10">
    <property type="entry name" value="Ribonuclease Inhibitor"/>
    <property type="match status" value="3"/>
</dbReference>
<evidence type="ECO:0000256" key="8">
    <source>
        <dbReference type="ARBA" id="ARBA00022729"/>
    </source>
</evidence>
<feature type="binding site" evidence="19">
    <location>
        <position position="502"/>
    </location>
    <ligand>
        <name>ATP</name>
        <dbReference type="ChEBI" id="CHEBI:30616"/>
    </ligand>
</feature>
<reference evidence="22" key="1">
    <citation type="submission" date="2023-12" db="EMBL/GenBank/DDBJ databases">
        <title>Genome assembly of Anisodus tanguticus.</title>
        <authorList>
            <person name="Wang Y.-J."/>
        </authorList>
    </citation>
    <scope>NUCLEOTIDE SEQUENCE</scope>
    <source>
        <strain evidence="22">KB-2021</strain>
        <tissue evidence="22">Leaf</tissue>
    </source>
</reference>
<keyword evidence="7 20" id="KW-0812">Transmembrane</keyword>
<dbReference type="EC" id="2.7.11.1" evidence="3"/>
<evidence type="ECO:0000256" key="11">
    <source>
        <dbReference type="ARBA" id="ARBA00022777"/>
    </source>
</evidence>
<evidence type="ECO:0000256" key="17">
    <source>
        <dbReference type="ARBA" id="ARBA00047899"/>
    </source>
</evidence>
<accession>A0AAE1QZ95</accession>
<dbReference type="InterPro" id="IPR000719">
    <property type="entry name" value="Prot_kinase_dom"/>
</dbReference>
<dbReference type="GO" id="GO:0051707">
    <property type="term" value="P:response to other organism"/>
    <property type="evidence" value="ECO:0007669"/>
    <property type="project" value="UniProtKB-ARBA"/>
</dbReference>
<dbReference type="Pfam" id="PF00560">
    <property type="entry name" value="LRR_1"/>
    <property type="match status" value="2"/>
</dbReference>
<evidence type="ECO:0000256" key="16">
    <source>
        <dbReference type="ARBA" id="ARBA00023180"/>
    </source>
</evidence>
<dbReference type="SUPFAM" id="SSF52058">
    <property type="entry name" value="L domain-like"/>
    <property type="match status" value="1"/>
</dbReference>
<dbReference type="GO" id="GO:0004674">
    <property type="term" value="F:protein serine/threonine kinase activity"/>
    <property type="evidence" value="ECO:0007669"/>
    <property type="project" value="UniProtKB-KW"/>
</dbReference>
<keyword evidence="16" id="KW-0325">Glycoprotein</keyword>
<feature type="transmembrane region" description="Helical" evidence="20">
    <location>
        <begin position="408"/>
        <end position="429"/>
    </location>
</feature>
<evidence type="ECO:0000256" key="14">
    <source>
        <dbReference type="ARBA" id="ARBA00023136"/>
    </source>
</evidence>
<keyword evidence="8" id="KW-0732">Signal</keyword>
<dbReference type="Pfam" id="PF00069">
    <property type="entry name" value="Pkinase"/>
    <property type="match status" value="1"/>
</dbReference>
<dbReference type="GO" id="GO:0006952">
    <property type="term" value="P:defense response"/>
    <property type="evidence" value="ECO:0007669"/>
    <property type="project" value="UniProtKB-ARBA"/>
</dbReference>
<evidence type="ECO:0000256" key="7">
    <source>
        <dbReference type="ARBA" id="ARBA00022692"/>
    </source>
</evidence>
<dbReference type="InterPro" id="IPR003591">
    <property type="entry name" value="Leu-rich_rpt_typical-subtyp"/>
</dbReference>
<organism evidence="22 23">
    <name type="scientific">Anisodus tanguticus</name>
    <dbReference type="NCBI Taxonomy" id="243964"/>
    <lineage>
        <taxon>Eukaryota</taxon>
        <taxon>Viridiplantae</taxon>
        <taxon>Streptophyta</taxon>
        <taxon>Embryophyta</taxon>
        <taxon>Tracheophyta</taxon>
        <taxon>Spermatophyta</taxon>
        <taxon>Magnoliopsida</taxon>
        <taxon>eudicotyledons</taxon>
        <taxon>Gunneridae</taxon>
        <taxon>Pentapetalae</taxon>
        <taxon>asterids</taxon>
        <taxon>lamiids</taxon>
        <taxon>Solanales</taxon>
        <taxon>Solanaceae</taxon>
        <taxon>Solanoideae</taxon>
        <taxon>Hyoscyameae</taxon>
        <taxon>Anisodus</taxon>
    </lineage>
</organism>
<dbReference type="EMBL" id="JAVYJV010000022">
    <property type="protein sequence ID" value="KAK4340772.1"/>
    <property type="molecule type" value="Genomic_DNA"/>
</dbReference>
<dbReference type="InterPro" id="IPR001611">
    <property type="entry name" value="Leu-rich_rpt"/>
</dbReference>
<keyword evidence="9" id="KW-0677">Repeat</keyword>
<evidence type="ECO:0000256" key="20">
    <source>
        <dbReference type="SAM" id="Phobius"/>
    </source>
</evidence>
<dbReference type="SMART" id="SM00220">
    <property type="entry name" value="S_TKc"/>
    <property type="match status" value="1"/>
</dbReference>
<dbReference type="Pfam" id="PF23598">
    <property type="entry name" value="LRR_14"/>
    <property type="match status" value="1"/>
</dbReference>
<evidence type="ECO:0000256" key="2">
    <source>
        <dbReference type="ARBA" id="ARBA00004479"/>
    </source>
</evidence>
<dbReference type="PANTHER" id="PTHR48053:SF109">
    <property type="entry name" value="PROTEIN KINASE DOMAIN-CONTAINING PROTEIN"/>
    <property type="match status" value="1"/>
</dbReference>
<dbReference type="Proteomes" id="UP001291623">
    <property type="component" value="Unassembled WGS sequence"/>
</dbReference>
<evidence type="ECO:0000256" key="15">
    <source>
        <dbReference type="ARBA" id="ARBA00023170"/>
    </source>
</evidence>
<comment type="caution">
    <text evidence="22">The sequence shown here is derived from an EMBL/GenBank/DDBJ whole genome shotgun (WGS) entry which is preliminary data.</text>
</comment>
<dbReference type="PANTHER" id="PTHR48053">
    <property type="entry name" value="LEUCINE RICH REPEAT FAMILY PROTEIN, EXPRESSED"/>
    <property type="match status" value="1"/>
</dbReference>
<evidence type="ECO:0000256" key="12">
    <source>
        <dbReference type="ARBA" id="ARBA00022840"/>
    </source>
</evidence>
<dbReference type="FunFam" id="1.10.510.10:FF:000714">
    <property type="entry name" value="Kinase family with leucine-rich repeat domain-containing protein"/>
    <property type="match status" value="1"/>
</dbReference>
<comment type="catalytic activity">
    <reaction evidence="17">
        <text>L-threonyl-[protein] + ATP = O-phospho-L-threonyl-[protein] + ADP + H(+)</text>
        <dbReference type="Rhea" id="RHEA:46608"/>
        <dbReference type="Rhea" id="RHEA-COMP:11060"/>
        <dbReference type="Rhea" id="RHEA-COMP:11605"/>
        <dbReference type="ChEBI" id="CHEBI:15378"/>
        <dbReference type="ChEBI" id="CHEBI:30013"/>
        <dbReference type="ChEBI" id="CHEBI:30616"/>
        <dbReference type="ChEBI" id="CHEBI:61977"/>
        <dbReference type="ChEBI" id="CHEBI:456216"/>
        <dbReference type="EC" id="2.7.11.1"/>
    </reaction>
</comment>
<dbReference type="Gene3D" id="3.30.200.20">
    <property type="entry name" value="Phosphorylase Kinase, domain 1"/>
    <property type="match status" value="1"/>
</dbReference>
<keyword evidence="6" id="KW-0808">Transferase</keyword>
<keyword evidence="23" id="KW-1185">Reference proteome</keyword>
<evidence type="ECO:0000256" key="18">
    <source>
        <dbReference type="ARBA" id="ARBA00048679"/>
    </source>
</evidence>
<proteinExistence type="predicted"/>
<dbReference type="PROSITE" id="PS51450">
    <property type="entry name" value="LRR"/>
    <property type="match status" value="1"/>
</dbReference>
<evidence type="ECO:0000256" key="13">
    <source>
        <dbReference type="ARBA" id="ARBA00022989"/>
    </source>
</evidence>
<dbReference type="PROSITE" id="PS50011">
    <property type="entry name" value="PROTEIN_KINASE_DOM"/>
    <property type="match status" value="1"/>
</dbReference>
<evidence type="ECO:0000256" key="6">
    <source>
        <dbReference type="ARBA" id="ARBA00022679"/>
    </source>
</evidence>
<evidence type="ECO:0000256" key="5">
    <source>
        <dbReference type="ARBA" id="ARBA00022614"/>
    </source>
</evidence>
<dbReference type="InterPro" id="IPR017441">
    <property type="entry name" value="Protein_kinase_ATP_BS"/>
</dbReference>
<dbReference type="FunFam" id="3.80.10.10:FF:000041">
    <property type="entry name" value="LRR receptor-like serine/threonine-protein kinase ERECTA"/>
    <property type="match status" value="1"/>
</dbReference>
<dbReference type="AlphaFoldDB" id="A0AAE1QZ95"/>
<sequence>MKINHIHVVKSTFSIPRKQVYLFIVCLLDFLHFQAGSQSDIHENEKRIMLELKQLWGLHQLWDSNSSYCNSDAVSCRNGSVTGIRIVGGQLTTIPPIICGLKSLQSIILKDNNIIGEFPTYLYNCSKLEYLDLSSNQFHGPLPSDLHRLSRLIHLDIAGNSFNEIPGAIGQLSELQYLSLKFNLFNTSIPREIGNLSKLETLDIGYNERFKQAAIPKELGRLKKLKYLIIVWSNLTGEIPETFSGLSGLRTLDLSCNYLKGSIPSYLFHWKNLTSLHLEANQFSGRLPTLDANMQLMGKTQETFSSLSGLEVLDLSRNYLNGSIPSYLFLFKKLNTLYLQDNQFSGSLPTIAGNLRLRTLDLSSNQLSGYIPQEYDKKDYYFSNNMNFCTKFTNYYIQVRRCSRKKRVVIAVVVPVALLLIITLFCYTIKKNGNFSIDQFMWRKKRYENQDPEWMFISFQRLEFTDSDILVNMTEEKLVGSGGSGKVYRVGVNPNGNFVAVKRIWNKRNLDHGLEKQFHAEVEVLGSIRHSNIVKLLCCISSGNSKILVYEYMENQSLDKWLHHKRRSEKAITASAHCVLEWRTRLQIAVGAARGLCYMHHECSPPIIHRDIKCSNILLDHELNAKIADFGLAKVLVKWGETETASAIAGTFGYLAPEYAYTSKVNVKSDVYSFGVVLLELVTGKQPINGDEHINLAQWAWKHHEKGNPIIDAIDEEIKEECFLKEMSSMFKLGLICTTTMPSARPSMKEVLQILLLSVTISS</sequence>
<dbReference type="PROSITE" id="PS00107">
    <property type="entry name" value="PROTEIN_KINASE_ATP"/>
    <property type="match status" value="1"/>
</dbReference>
<evidence type="ECO:0000256" key="9">
    <source>
        <dbReference type="ARBA" id="ARBA00022737"/>
    </source>
</evidence>
<evidence type="ECO:0000256" key="10">
    <source>
        <dbReference type="ARBA" id="ARBA00022741"/>
    </source>
</evidence>
<keyword evidence="10 19" id="KW-0547">Nucleotide-binding</keyword>
<dbReference type="FunFam" id="3.30.200.20:FF:000512">
    <property type="entry name" value="Receptor-like protein kinase HSL1"/>
    <property type="match status" value="1"/>
</dbReference>
<evidence type="ECO:0000256" key="4">
    <source>
        <dbReference type="ARBA" id="ARBA00022527"/>
    </source>
</evidence>
<keyword evidence="4" id="KW-0723">Serine/threonine-protein kinase</keyword>
<evidence type="ECO:0000313" key="23">
    <source>
        <dbReference type="Proteomes" id="UP001291623"/>
    </source>
</evidence>
<dbReference type="InterPro" id="IPR032675">
    <property type="entry name" value="LRR_dom_sf"/>
</dbReference>
<evidence type="ECO:0000256" key="1">
    <source>
        <dbReference type="ARBA" id="ARBA00004236"/>
    </source>
</evidence>
<keyword evidence="14 20" id="KW-0472">Membrane</keyword>
<evidence type="ECO:0000256" key="3">
    <source>
        <dbReference type="ARBA" id="ARBA00012513"/>
    </source>
</evidence>
<keyword evidence="13 20" id="KW-1133">Transmembrane helix</keyword>
<dbReference type="InterPro" id="IPR051716">
    <property type="entry name" value="Plant_RL_S/T_kinase"/>
</dbReference>
<comment type="catalytic activity">
    <reaction evidence="18">
        <text>L-seryl-[protein] + ATP = O-phospho-L-seryl-[protein] + ADP + H(+)</text>
        <dbReference type="Rhea" id="RHEA:17989"/>
        <dbReference type="Rhea" id="RHEA-COMP:9863"/>
        <dbReference type="Rhea" id="RHEA-COMP:11604"/>
        <dbReference type="ChEBI" id="CHEBI:15378"/>
        <dbReference type="ChEBI" id="CHEBI:29999"/>
        <dbReference type="ChEBI" id="CHEBI:30616"/>
        <dbReference type="ChEBI" id="CHEBI:83421"/>
        <dbReference type="ChEBI" id="CHEBI:456216"/>
        <dbReference type="EC" id="2.7.11.1"/>
    </reaction>
</comment>
<evidence type="ECO:0000313" key="22">
    <source>
        <dbReference type="EMBL" id="KAK4340772.1"/>
    </source>
</evidence>
<keyword evidence="5" id="KW-0433">Leucine-rich repeat</keyword>
<dbReference type="GO" id="GO:0005524">
    <property type="term" value="F:ATP binding"/>
    <property type="evidence" value="ECO:0007669"/>
    <property type="project" value="UniProtKB-UniRule"/>
</dbReference>
<dbReference type="GO" id="GO:0005886">
    <property type="term" value="C:plasma membrane"/>
    <property type="evidence" value="ECO:0007669"/>
    <property type="project" value="UniProtKB-SubCell"/>
</dbReference>
<protein>
    <recommendedName>
        <fullName evidence="3">non-specific serine/threonine protein kinase</fullName>
        <ecNumber evidence="3">2.7.11.1</ecNumber>
    </recommendedName>
</protein>
<feature type="domain" description="Protein kinase" evidence="21">
    <location>
        <begin position="473"/>
        <end position="757"/>
    </location>
</feature>
<dbReference type="SUPFAM" id="SSF56112">
    <property type="entry name" value="Protein kinase-like (PK-like)"/>
    <property type="match status" value="1"/>
</dbReference>
<name>A0AAE1QZ95_9SOLA</name>
<dbReference type="SMART" id="SM00369">
    <property type="entry name" value="LRR_TYP"/>
    <property type="match status" value="4"/>
</dbReference>
<gene>
    <name evidence="22" type="ORF">RND71_039273</name>
</gene>
<keyword evidence="15" id="KW-0675">Receptor</keyword>
<evidence type="ECO:0000259" key="21">
    <source>
        <dbReference type="PROSITE" id="PS50011"/>
    </source>
</evidence>